<evidence type="ECO:0000256" key="1">
    <source>
        <dbReference type="ARBA" id="ARBA00022614"/>
    </source>
</evidence>
<evidence type="ECO:0000313" key="3">
    <source>
        <dbReference type="EMBL" id="CAH2057185.1"/>
    </source>
</evidence>
<dbReference type="InterPro" id="IPR032675">
    <property type="entry name" value="LRR_dom_sf"/>
</dbReference>
<dbReference type="CDD" id="cd21340">
    <property type="entry name" value="PPP1R42"/>
    <property type="match status" value="1"/>
</dbReference>
<name>A0ABN8ILE8_9NEOP</name>
<keyword evidence="1" id="KW-0433">Leucine-rich repeat</keyword>
<dbReference type="InterPro" id="IPR050836">
    <property type="entry name" value="SDS22/Internalin_LRR"/>
</dbReference>
<gene>
    <name evidence="3" type="ORF">IPOD504_LOCUS10057</name>
</gene>
<protein>
    <recommendedName>
        <fullName evidence="5">Protein phosphatase 1 regulatory subunit 42</fullName>
    </recommendedName>
</protein>
<dbReference type="Gene3D" id="3.80.10.10">
    <property type="entry name" value="Ribonuclease Inhibitor"/>
    <property type="match status" value="2"/>
</dbReference>
<accession>A0ABN8ILE8</accession>
<feature type="non-terminal residue" evidence="3">
    <location>
        <position position="1"/>
    </location>
</feature>
<reference evidence="3" key="1">
    <citation type="submission" date="2022-03" db="EMBL/GenBank/DDBJ databases">
        <authorList>
            <person name="Martin H S."/>
        </authorList>
    </citation>
    <scope>NUCLEOTIDE SEQUENCE</scope>
</reference>
<proteinExistence type="predicted"/>
<sequence>MYNLTHLHLQWNKITKLEGLDKLTKLKKLYLNNNCISVVENLTMLKYLEELHIEKQNLEGTDALCFDPRTVLSIGATLRVLNISENKLTDITWIKPLRRLEVLIAAKNKLDDVQAVADELCTLVCLVDVNFTDNPMTKKHRYKEIIIARCSQLRVLDTVPIHNTSRVFLQGFDKAVRLRQMNERHKLSMSKQGIEDFFELNMGGPMTRSAISIGEQTKPHSKFTIIDSTYGFIPRSFQAKTTAIRENTISKPEASANVYQSQQHLASGAPVKGILKKPMPMKYI</sequence>
<evidence type="ECO:0000256" key="2">
    <source>
        <dbReference type="ARBA" id="ARBA00022737"/>
    </source>
</evidence>
<dbReference type="SMART" id="SM00365">
    <property type="entry name" value="LRR_SD22"/>
    <property type="match status" value="2"/>
</dbReference>
<dbReference type="PROSITE" id="PS51450">
    <property type="entry name" value="LRR"/>
    <property type="match status" value="3"/>
</dbReference>
<dbReference type="PANTHER" id="PTHR46652:SF3">
    <property type="entry name" value="LEUCINE-RICH REPEAT-CONTAINING PROTEIN 9"/>
    <property type="match status" value="1"/>
</dbReference>
<evidence type="ECO:0000313" key="4">
    <source>
        <dbReference type="Proteomes" id="UP000837857"/>
    </source>
</evidence>
<dbReference type="SUPFAM" id="SSF52075">
    <property type="entry name" value="Outer arm dynein light chain 1"/>
    <property type="match status" value="1"/>
</dbReference>
<keyword evidence="4" id="KW-1185">Reference proteome</keyword>
<evidence type="ECO:0008006" key="5">
    <source>
        <dbReference type="Google" id="ProtNLM"/>
    </source>
</evidence>
<dbReference type="InterPro" id="IPR001611">
    <property type="entry name" value="Leu-rich_rpt"/>
</dbReference>
<dbReference type="InterPro" id="IPR025875">
    <property type="entry name" value="Leu-rich_rpt_4"/>
</dbReference>
<dbReference type="Proteomes" id="UP000837857">
    <property type="component" value="Chromosome 24"/>
</dbReference>
<dbReference type="Pfam" id="PF12799">
    <property type="entry name" value="LRR_4"/>
    <property type="match status" value="1"/>
</dbReference>
<organism evidence="3 4">
    <name type="scientific">Iphiclides podalirius</name>
    <name type="common">scarce swallowtail</name>
    <dbReference type="NCBI Taxonomy" id="110791"/>
    <lineage>
        <taxon>Eukaryota</taxon>
        <taxon>Metazoa</taxon>
        <taxon>Ecdysozoa</taxon>
        <taxon>Arthropoda</taxon>
        <taxon>Hexapoda</taxon>
        <taxon>Insecta</taxon>
        <taxon>Pterygota</taxon>
        <taxon>Neoptera</taxon>
        <taxon>Endopterygota</taxon>
        <taxon>Lepidoptera</taxon>
        <taxon>Glossata</taxon>
        <taxon>Ditrysia</taxon>
        <taxon>Papilionoidea</taxon>
        <taxon>Papilionidae</taxon>
        <taxon>Papilioninae</taxon>
        <taxon>Iphiclides</taxon>
    </lineage>
</organism>
<keyword evidence="2" id="KW-0677">Repeat</keyword>
<dbReference type="PANTHER" id="PTHR46652">
    <property type="entry name" value="LEUCINE-RICH REPEAT AND IQ DOMAIN-CONTAINING PROTEIN 1-RELATED"/>
    <property type="match status" value="1"/>
</dbReference>
<dbReference type="EMBL" id="OW152836">
    <property type="protein sequence ID" value="CAH2057185.1"/>
    <property type="molecule type" value="Genomic_DNA"/>
</dbReference>